<name>A0A9W7C2L3_9STRA</name>
<dbReference type="Proteomes" id="UP001162640">
    <property type="component" value="Unassembled WGS sequence"/>
</dbReference>
<feature type="non-terminal residue" evidence="1">
    <location>
        <position position="1"/>
    </location>
</feature>
<proteinExistence type="predicted"/>
<dbReference type="AlphaFoldDB" id="A0A9W7C2L3"/>
<protein>
    <submittedName>
        <fullName evidence="1">Uncharacterized protein</fullName>
    </submittedName>
</protein>
<evidence type="ECO:0000313" key="1">
    <source>
        <dbReference type="EMBL" id="GMH98092.1"/>
    </source>
</evidence>
<accession>A0A9W7C2L3</accession>
<dbReference type="EMBL" id="BLQM01000830">
    <property type="protein sequence ID" value="GMH98092.1"/>
    <property type="molecule type" value="Genomic_DNA"/>
</dbReference>
<sequence>NMELMLGVAAATNMSSYVIVNNRSREGDNDDGSSLAGSLSLGSYGGSLENSVDAVGGQDEGSLESS</sequence>
<comment type="caution">
    <text evidence="1">The sequence shown here is derived from an EMBL/GenBank/DDBJ whole genome shotgun (WGS) entry which is preliminary data.</text>
</comment>
<gene>
    <name evidence="1" type="ORF">TL16_g13388</name>
</gene>
<reference evidence="2" key="1">
    <citation type="journal article" date="2023" name="Commun. Biol.">
        <title>Genome analysis of Parmales, the sister group of diatoms, reveals the evolutionary specialization of diatoms from phago-mixotrophs to photoautotrophs.</title>
        <authorList>
            <person name="Ban H."/>
            <person name="Sato S."/>
            <person name="Yoshikawa S."/>
            <person name="Yamada K."/>
            <person name="Nakamura Y."/>
            <person name="Ichinomiya M."/>
            <person name="Sato N."/>
            <person name="Blanc-Mathieu R."/>
            <person name="Endo H."/>
            <person name="Kuwata A."/>
            <person name="Ogata H."/>
        </authorList>
    </citation>
    <scope>NUCLEOTIDE SEQUENCE [LARGE SCALE GENOMIC DNA]</scope>
</reference>
<organism evidence="1 2">
    <name type="scientific">Triparma laevis f. inornata</name>
    <dbReference type="NCBI Taxonomy" id="1714386"/>
    <lineage>
        <taxon>Eukaryota</taxon>
        <taxon>Sar</taxon>
        <taxon>Stramenopiles</taxon>
        <taxon>Ochrophyta</taxon>
        <taxon>Bolidophyceae</taxon>
        <taxon>Parmales</taxon>
        <taxon>Triparmaceae</taxon>
        <taxon>Triparma</taxon>
    </lineage>
</organism>
<evidence type="ECO:0000313" key="2">
    <source>
        <dbReference type="Proteomes" id="UP001162640"/>
    </source>
</evidence>